<dbReference type="Gene3D" id="3.90.76.10">
    <property type="entry name" value="Dipeptide-binding Protein, Domain 1"/>
    <property type="match status" value="1"/>
</dbReference>
<dbReference type="AlphaFoldDB" id="X0Z284"/>
<reference evidence="6" key="1">
    <citation type="journal article" date="2014" name="Front. Microbiol.">
        <title>High frequency of phylogenetically diverse reductive dehalogenase-homologous genes in deep subseafloor sedimentary metagenomes.</title>
        <authorList>
            <person name="Kawai M."/>
            <person name="Futagami T."/>
            <person name="Toyoda A."/>
            <person name="Takaki Y."/>
            <person name="Nishi S."/>
            <person name="Hori S."/>
            <person name="Arai W."/>
            <person name="Tsubouchi T."/>
            <person name="Morono Y."/>
            <person name="Uchiyama I."/>
            <person name="Ito T."/>
            <person name="Fujiyama A."/>
            <person name="Inagaki F."/>
            <person name="Takami H."/>
        </authorList>
    </citation>
    <scope>NUCLEOTIDE SEQUENCE</scope>
    <source>
        <strain evidence="6">Expedition CK06-06</strain>
    </source>
</reference>
<keyword evidence="2" id="KW-0813">Transport</keyword>
<comment type="similarity">
    <text evidence="1">Belongs to the bacterial solute-binding protein 5 family.</text>
</comment>
<evidence type="ECO:0000256" key="3">
    <source>
        <dbReference type="ARBA" id="ARBA00022729"/>
    </source>
</evidence>
<feature type="transmembrane region" description="Helical" evidence="4">
    <location>
        <begin position="7"/>
        <end position="25"/>
    </location>
</feature>
<feature type="non-terminal residue" evidence="6">
    <location>
        <position position="429"/>
    </location>
</feature>
<dbReference type="PANTHER" id="PTHR30290:SF9">
    <property type="entry name" value="OLIGOPEPTIDE-BINDING PROTEIN APPA"/>
    <property type="match status" value="1"/>
</dbReference>
<keyword evidence="4" id="KW-0472">Membrane</keyword>
<dbReference type="Gene3D" id="3.10.105.10">
    <property type="entry name" value="Dipeptide-binding Protein, Domain 3"/>
    <property type="match status" value="1"/>
</dbReference>
<evidence type="ECO:0000313" key="6">
    <source>
        <dbReference type="EMBL" id="GAG63064.1"/>
    </source>
</evidence>
<dbReference type="GO" id="GO:1904680">
    <property type="term" value="F:peptide transmembrane transporter activity"/>
    <property type="evidence" value="ECO:0007669"/>
    <property type="project" value="TreeGrafter"/>
</dbReference>
<feature type="domain" description="Solute-binding protein family 5" evidence="5">
    <location>
        <begin position="52"/>
        <end position="209"/>
    </location>
</feature>
<evidence type="ECO:0000256" key="2">
    <source>
        <dbReference type="ARBA" id="ARBA00022448"/>
    </source>
</evidence>
<sequence length="429" mass="49777">MIKLNKIIRPAVLLALMLISIFMYSCEYNDLGLFTTLDDEEETGNGKNAVKDLDVNSKEFFLELKGKQKNKNLLDDVNVRKAIFYAIDREKIVNELLGEYGEVLDSLFAKDSYYYHPAWSEYNYDLGKAKEFLSNAGYGVDNPLYITIGSISGNSTKQMIKEMIKKDLRKIGIEIWIFNKPSEEWYQDCVMKGNYELGVWAIENSYGSKLNCMFSSEKIPCYETEENKDCANFYWYNNLNATENLKKIINENDTVKKKELFQDFQDILARDAVVLPLYSRLFAIAYNNKKIKDIDFSIKNNKIFFNIENWVLSDKEQIGADELNEIDVGYKGENYILSNPLDLDYISNLVLKGLWEINEKGDYEPVLVEEDYVSFNDIIASIPSLEKKVTLKNKIFWQDGTLITSKDVKYTYDVILRNDSIKNIDEDYS</sequence>
<name>X0Z284_9ZZZZ</name>
<evidence type="ECO:0000259" key="5">
    <source>
        <dbReference type="Pfam" id="PF00496"/>
    </source>
</evidence>
<dbReference type="SUPFAM" id="SSF53850">
    <property type="entry name" value="Periplasmic binding protein-like II"/>
    <property type="match status" value="2"/>
</dbReference>
<dbReference type="PROSITE" id="PS51257">
    <property type="entry name" value="PROKAR_LIPOPROTEIN"/>
    <property type="match status" value="1"/>
</dbReference>
<dbReference type="InterPro" id="IPR000914">
    <property type="entry name" value="SBP_5_dom"/>
</dbReference>
<keyword evidence="4" id="KW-1133">Transmembrane helix</keyword>
<comment type="caution">
    <text evidence="6">The sequence shown here is derived from an EMBL/GenBank/DDBJ whole genome shotgun (WGS) entry which is preliminary data.</text>
</comment>
<dbReference type="GO" id="GO:0015833">
    <property type="term" value="P:peptide transport"/>
    <property type="evidence" value="ECO:0007669"/>
    <property type="project" value="TreeGrafter"/>
</dbReference>
<keyword evidence="4" id="KW-0812">Transmembrane</keyword>
<keyword evidence="3" id="KW-0732">Signal</keyword>
<evidence type="ECO:0000256" key="4">
    <source>
        <dbReference type="SAM" id="Phobius"/>
    </source>
</evidence>
<protein>
    <recommendedName>
        <fullName evidence="5">Solute-binding protein family 5 domain-containing protein</fullName>
    </recommendedName>
</protein>
<gene>
    <name evidence="6" type="ORF">S01H4_04297</name>
</gene>
<dbReference type="PANTHER" id="PTHR30290">
    <property type="entry name" value="PERIPLASMIC BINDING COMPONENT OF ABC TRANSPORTER"/>
    <property type="match status" value="1"/>
</dbReference>
<organism evidence="6">
    <name type="scientific">marine sediment metagenome</name>
    <dbReference type="NCBI Taxonomy" id="412755"/>
    <lineage>
        <taxon>unclassified sequences</taxon>
        <taxon>metagenomes</taxon>
        <taxon>ecological metagenomes</taxon>
    </lineage>
</organism>
<accession>X0Z284</accession>
<evidence type="ECO:0000256" key="1">
    <source>
        <dbReference type="ARBA" id="ARBA00005695"/>
    </source>
</evidence>
<dbReference type="InterPro" id="IPR039424">
    <property type="entry name" value="SBP_5"/>
</dbReference>
<dbReference type="EMBL" id="BART01001139">
    <property type="protein sequence ID" value="GAG63064.1"/>
    <property type="molecule type" value="Genomic_DNA"/>
</dbReference>
<proteinExistence type="inferred from homology"/>
<dbReference type="Pfam" id="PF00496">
    <property type="entry name" value="SBP_bac_5"/>
    <property type="match status" value="1"/>
</dbReference>